<comment type="caution">
    <text evidence="2">The sequence shown here is derived from an EMBL/GenBank/DDBJ whole genome shotgun (WGS) entry which is preliminary data.</text>
</comment>
<dbReference type="AlphaFoldDB" id="A0A368VW33"/>
<sequence>MPVFHTERLTLRLLEVGDSEALELLINDHDIARTTLNIPYPYPKGSAEAFIHRRTEAAQNGDGFSFAIIHKESNEFMGSIGMQLDKKNNRAELGYWLGKRFWNQGYVTEGVKRIAQYGFEELKLNKIHAAAMTKNPASSNVMKKIGMQYEGTFRQHFLKWDVYEDISYYGILREDYLTDS</sequence>
<feature type="domain" description="N-acetyltransferase" evidence="1">
    <location>
        <begin position="9"/>
        <end position="169"/>
    </location>
</feature>
<accession>A0A368VW33</accession>
<dbReference type="RefSeq" id="WP_114381385.1">
    <property type="nucleotide sequence ID" value="NZ_QPJD01000010.1"/>
</dbReference>
<dbReference type="PANTHER" id="PTHR43792">
    <property type="entry name" value="GNAT FAMILY, PUTATIVE (AFU_ORTHOLOGUE AFUA_3G00765)-RELATED-RELATED"/>
    <property type="match status" value="1"/>
</dbReference>
<proteinExistence type="predicted"/>
<name>A0A368VW33_9BACL</name>
<dbReference type="InterPro" id="IPR051531">
    <property type="entry name" value="N-acetyltransferase"/>
</dbReference>
<organism evidence="2 3">
    <name type="scientific">Paenibacillus prosopidis</name>
    <dbReference type="NCBI Taxonomy" id="630520"/>
    <lineage>
        <taxon>Bacteria</taxon>
        <taxon>Bacillati</taxon>
        <taxon>Bacillota</taxon>
        <taxon>Bacilli</taxon>
        <taxon>Bacillales</taxon>
        <taxon>Paenibacillaceae</taxon>
        <taxon>Paenibacillus</taxon>
    </lineage>
</organism>
<keyword evidence="3" id="KW-1185">Reference proteome</keyword>
<gene>
    <name evidence="2" type="ORF">DFP97_110128</name>
</gene>
<dbReference type="SUPFAM" id="SSF55729">
    <property type="entry name" value="Acyl-CoA N-acyltransferases (Nat)"/>
    <property type="match status" value="1"/>
</dbReference>
<dbReference type="Proteomes" id="UP000252415">
    <property type="component" value="Unassembled WGS sequence"/>
</dbReference>
<reference evidence="2 3" key="1">
    <citation type="submission" date="2018-07" db="EMBL/GenBank/DDBJ databases">
        <title>Genomic Encyclopedia of Type Strains, Phase III (KMG-III): the genomes of soil and plant-associated and newly described type strains.</title>
        <authorList>
            <person name="Whitman W."/>
        </authorList>
    </citation>
    <scope>NUCLEOTIDE SEQUENCE [LARGE SCALE GENOMIC DNA]</scope>
    <source>
        <strain evidence="2 3">CECT 7506</strain>
    </source>
</reference>
<evidence type="ECO:0000313" key="2">
    <source>
        <dbReference type="EMBL" id="RCW45540.1"/>
    </source>
</evidence>
<dbReference type="Gene3D" id="3.40.630.30">
    <property type="match status" value="1"/>
</dbReference>
<dbReference type="GO" id="GO:0016747">
    <property type="term" value="F:acyltransferase activity, transferring groups other than amino-acyl groups"/>
    <property type="evidence" value="ECO:0007669"/>
    <property type="project" value="InterPro"/>
</dbReference>
<dbReference type="EMBL" id="QPJD01000010">
    <property type="protein sequence ID" value="RCW45540.1"/>
    <property type="molecule type" value="Genomic_DNA"/>
</dbReference>
<dbReference type="InterPro" id="IPR000182">
    <property type="entry name" value="GNAT_dom"/>
</dbReference>
<keyword evidence="2" id="KW-0808">Transferase</keyword>
<protein>
    <submittedName>
        <fullName evidence="2">RimJ/RimL family protein N-acetyltransferase</fullName>
    </submittedName>
</protein>
<dbReference type="PROSITE" id="PS51186">
    <property type="entry name" value="GNAT"/>
    <property type="match status" value="1"/>
</dbReference>
<evidence type="ECO:0000259" key="1">
    <source>
        <dbReference type="PROSITE" id="PS51186"/>
    </source>
</evidence>
<evidence type="ECO:0000313" key="3">
    <source>
        <dbReference type="Proteomes" id="UP000252415"/>
    </source>
</evidence>
<dbReference type="InterPro" id="IPR016181">
    <property type="entry name" value="Acyl_CoA_acyltransferase"/>
</dbReference>
<dbReference type="Pfam" id="PF13302">
    <property type="entry name" value="Acetyltransf_3"/>
    <property type="match status" value="1"/>
</dbReference>
<dbReference type="OrthoDB" id="9798081at2"/>